<dbReference type="KEGG" id="phm:PSMK_00590"/>
<reference evidence="2 3" key="1">
    <citation type="submission" date="2012-02" db="EMBL/GenBank/DDBJ databases">
        <title>Complete genome sequence of Phycisphaera mikurensis NBRC 102666.</title>
        <authorList>
            <person name="Ankai A."/>
            <person name="Hosoyama A."/>
            <person name="Terui Y."/>
            <person name="Sekine M."/>
            <person name="Fukai R."/>
            <person name="Kato Y."/>
            <person name="Nakamura S."/>
            <person name="Yamada-Narita S."/>
            <person name="Kawakoshi A."/>
            <person name="Fukunaga Y."/>
            <person name="Yamazaki S."/>
            <person name="Fujita N."/>
        </authorList>
    </citation>
    <scope>NUCLEOTIDE SEQUENCE [LARGE SCALE GENOMIC DNA]</scope>
    <source>
        <strain evidence="3">NBRC 102666 / KCTC 22515 / FYK2301M01</strain>
    </source>
</reference>
<feature type="transmembrane region" description="Helical" evidence="1">
    <location>
        <begin position="212"/>
        <end position="234"/>
    </location>
</feature>
<keyword evidence="1" id="KW-0472">Membrane</keyword>
<evidence type="ECO:0000313" key="3">
    <source>
        <dbReference type="Proteomes" id="UP000007881"/>
    </source>
</evidence>
<dbReference type="Proteomes" id="UP000007881">
    <property type="component" value="Chromosome"/>
</dbReference>
<gene>
    <name evidence="2" type="ordered locus">PSMK_00590</name>
</gene>
<keyword evidence="3" id="KW-1185">Reference proteome</keyword>
<feature type="transmembrane region" description="Helical" evidence="1">
    <location>
        <begin position="48"/>
        <end position="69"/>
    </location>
</feature>
<accession>I0IAD0</accession>
<dbReference type="EMBL" id="AP012338">
    <property type="protein sequence ID" value="BAM02218.1"/>
    <property type="molecule type" value="Genomic_DNA"/>
</dbReference>
<feature type="transmembrane region" description="Helical" evidence="1">
    <location>
        <begin position="75"/>
        <end position="99"/>
    </location>
</feature>
<name>I0IAD0_PHYMF</name>
<keyword evidence="1" id="KW-0812">Transmembrane</keyword>
<organism evidence="2 3">
    <name type="scientific">Phycisphaera mikurensis (strain NBRC 102666 / KCTC 22515 / FYK2301M01)</name>
    <dbReference type="NCBI Taxonomy" id="1142394"/>
    <lineage>
        <taxon>Bacteria</taxon>
        <taxon>Pseudomonadati</taxon>
        <taxon>Planctomycetota</taxon>
        <taxon>Phycisphaerae</taxon>
        <taxon>Phycisphaerales</taxon>
        <taxon>Phycisphaeraceae</taxon>
        <taxon>Phycisphaera</taxon>
    </lineage>
</organism>
<dbReference type="RefSeq" id="WP_014435438.1">
    <property type="nucleotide sequence ID" value="NC_017080.1"/>
</dbReference>
<protein>
    <submittedName>
        <fullName evidence="2">Uncharacterized protein</fullName>
    </submittedName>
</protein>
<evidence type="ECO:0000313" key="2">
    <source>
        <dbReference type="EMBL" id="BAM02218.1"/>
    </source>
</evidence>
<proteinExistence type="predicted"/>
<dbReference type="HOGENOM" id="CLU_1085255_0_0_0"/>
<dbReference type="AlphaFoldDB" id="I0IAD0"/>
<keyword evidence="1" id="KW-1133">Transmembrane helix</keyword>
<sequence length="256" mass="27464">MASSGFLLQSQQDEGVQLKAGAVLLEHARFAWAAEEERARLIQRELQLSVGLLVAATGAVFTAAVTLLPRIGGPAFFGAVVLLTLSLVAAGLAFAKLVFGAFPKRWPRRCWAWCGTMRCRLRVLFLWRPRQDPPLRRMIAESCGPQPPAAGDDGAVNSASGHLRLPVELLRIDTEDELTSLKLSYEAVSAAFLNLQARNDELLAKTRASGGAMVYALVLGVAGILLAIVSQGGAQAVAPATLSVEETRHEREEQPA</sequence>
<evidence type="ECO:0000256" key="1">
    <source>
        <dbReference type="SAM" id="Phobius"/>
    </source>
</evidence>